<evidence type="ECO:0000313" key="10">
    <source>
        <dbReference type="EMBL" id="ESQ38029.1"/>
    </source>
</evidence>
<organism evidence="10 11">
    <name type="scientific">Eutrema salsugineum</name>
    <name type="common">Saltwater cress</name>
    <name type="synonym">Sisymbrium salsugineum</name>
    <dbReference type="NCBI Taxonomy" id="72664"/>
    <lineage>
        <taxon>Eukaryota</taxon>
        <taxon>Viridiplantae</taxon>
        <taxon>Streptophyta</taxon>
        <taxon>Embryophyta</taxon>
        <taxon>Tracheophyta</taxon>
        <taxon>Spermatophyta</taxon>
        <taxon>Magnoliopsida</taxon>
        <taxon>eudicotyledons</taxon>
        <taxon>Gunneridae</taxon>
        <taxon>Pentapetalae</taxon>
        <taxon>rosids</taxon>
        <taxon>malvids</taxon>
        <taxon>Brassicales</taxon>
        <taxon>Brassicaceae</taxon>
        <taxon>Eutremeae</taxon>
        <taxon>Eutrema</taxon>
    </lineage>
</organism>
<name>V4L325_EUTSA</name>
<dbReference type="OMA" id="HEATIHW"/>
<keyword evidence="2 8" id="KW-0812">Transmembrane</keyword>
<evidence type="ECO:0000256" key="4">
    <source>
        <dbReference type="ARBA" id="ARBA00022989"/>
    </source>
</evidence>
<evidence type="ECO:0000259" key="9">
    <source>
        <dbReference type="Pfam" id="PF13962"/>
    </source>
</evidence>
<comment type="subcellular location">
    <subcellularLocation>
        <location evidence="1">Membrane</location>
        <topology evidence="1">Multi-pass membrane protein</topology>
    </subcellularLocation>
</comment>
<feature type="transmembrane region" description="Helical" evidence="8">
    <location>
        <begin position="507"/>
        <end position="528"/>
    </location>
</feature>
<proteinExistence type="predicted"/>
<keyword evidence="3" id="KW-0677">Repeat</keyword>
<dbReference type="SMART" id="SM00248">
    <property type="entry name" value="ANK"/>
    <property type="match status" value="8"/>
</dbReference>
<feature type="repeat" description="ANK" evidence="7">
    <location>
        <begin position="379"/>
        <end position="411"/>
    </location>
</feature>
<dbReference type="EMBL" id="KI517537">
    <property type="protein sequence ID" value="ESQ38029.1"/>
    <property type="molecule type" value="Genomic_DNA"/>
</dbReference>
<evidence type="ECO:0000256" key="1">
    <source>
        <dbReference type="ARBA" id="ARBA00004141"/>
    </source>
</evidence>
<dbReference type="PANTHER" id="PTHR24186">
    <property type="entry name" value="PROTEIN PHOSPHATASE 1 REGULATORY SUBUNIT"/>
    <property type="match status" value="1"/>
</dbReference>
<feature type="transmembrane region" description="Helical" evidence="8">
    <location>
        <begin position="593"/>
        <end position="619"/>
    </location>
</feature>
<dbReference type="AlphaFoldDB" id="V4L325"/>
<evidence type="ECO:0000313" key="11">
    <source>
        <dbReference type="Proteomes" id="UP000030689"/>
    </source>
</evidence>
<dbReference type="SUPFAM" id="SSF48403">
    <property type="entry name" value="Ankyrin repeat"/>
    <property type="match status" value="2"/>
</dbReference>
<keyword evidence="5 7" id="KW-0040">ANK repeat</keyword>
<dbReference type="OrthoDB" id="303876at2759"/>
<dbReference type="Proteomes" id="UP000030689">
    <property type="component" value="Unassembled WGS sequence"/>
</dbReference>
<reference evidence="10 11" key="1">
    <citation type="journal article" date="2013" name="Front. Plant Sci.">
        <title>The Reference Genome of the Halophytic Plant Eutrema salsugineum.</title>
        <authorList>
            <person name="Yang R."/>
            <person name="Jarvis D.E."/>
            <person name="Chen H."/>
            <person name="Beilstein M.A."/>
            <person name="Grimwood J."/>
            <person name="Jenkins J."/>
            <person name="Shu S."/>
            <person name="Prochnik S."/>
            <person name="Xin M."/>
            <person name="Ma C."/>
            <person name="Schmutz J."/>
            <person name="Wing R.A."/>
            <person name="Mitchell-Olds T."/>
            <person name="Schumaker K.S."/>
            <person name="Wang X."/>
        </authorList>
    </citation>
    <scope>NUCLEOTIDE SEQUENCE [LARGE SCALE GENOMIC DNA]</scope>
</reference>
<keyword evidence="4 8" id="KW-1133">Transmembrane helix</keyword>
<evidence type="ECO:0000256" key="3">
    <source>
        <dbReference type="ARBA" id="ARBA00022737"/>
    </source>
</evidence>
<feature type="domain" description="PGG" evidence="9">
    <location>
        <begin position="500"/>
        <end position="608"/>
    </location>
</feature>
<dbReference type="FunFam" id="1.25.40.20:FF:000515">
    <property type="entry name" value="Ankyrin repeat family protein"/>
    <property type="match status" value="1"/>
</dbReference>
<evidence type="ECO:0000256" key="8">
    <source>
        <dbReference type="SAM" id="Phobius"/>
    </source>
</evidence>
<dbReference type="eggNOG" id="KOG0504">
    <property type="taxonomic scope" value="Eukaryota"/>
</dbReference>
<dbReference type="PROSITE" id="PS50297">
    <property type="entry name" value="ANK_REP_REGION"/>
    <property type="match status" value="2"/>
</dbReference>
<dbReference type="Gene3D" id="1.25.40.20">
    <property type="entry name" value="Ankyrin repeat-containing domain"/>
    <property type="match status" value="2"/>
</dbReference>
<evidence type="ECO:0000256" key="6">
    <source>
        <dbReference type="ARBA" id="ARBA00023136"/>
    </source>
</evidence>
<sequence length="691" mass="76915">MDFFEARLDRIEAQRSMDVSQEQWRQRYTPLNLIKSSLRTLRSRGLIQTGGEDTTPPTEDSESLPDFFINVRLSDVFDIPGEYVQMDAEMFSALSDGNKEWLEKLRNHETPMACLKSHRGDSVLHLVAAWGHVEAVKIIVSECPCLLLEPNSKDQLPLHVAAHGGHLAVVEALIATVTFVSGTLSEEKREILNPYVVKDINGDTALHLALERRYMKTASSLVNANQQASFLANKNGISPLYLAVEVGDVSLVKAMLKITEEDGPEWRNTNLASQLEGKKCLAHAALKSRSRETLNVILDEFPSLVDELDEEGRNCLFIGASIGYYGGVCNLLDRSTKCVFVCDYDGSFPIHKAVENGHMRVVIKILDCCPHSKHLLNKKGQNILHIASYTGMIHIVRHLMKSGETNHLANEQDEDGNTPLHLATIKWRPRAIYSLAGPKNLLRQNNEGLTALEIAELNLQSCYIYRERLTLAALAHSHAGSDPGFMQTLTTRSVPLDRKGNKEYINALSMVAALVATVTFAAGFTIPGGFKSSAPHLGMAALASNPRFIIFLIFDILAMQFSLLALVALILAQSEDPALYHKSLRIALPSLYYALYFMAFAFFFGMVIAAGNLIVLIVVDFYICFTIFAVTLFIFIPHVLLQALGIRAVCGRFFFYFVRYADDYGDESYQSSTQRSVKIPRNDQVDMPDTS</sequence>
<protein>
    <recommendedName>
        <fullName evidence="9">PGG domain-containing protein</fullName>
    </recommendedName>
</protein>
<feature type="repeat" description="ANK" evidence="7">
    <location>
        <begin position="235"/>
        <end position="257"/>
    </location>
</feature>
<evidence type="ECO:0000256" key="7">
    <source>
        <dbReference type="PROSITE-ProRule" id="PRU00023"/>
    </source>
</evidence>
<dbReference type="Gramene" id="ESQ38029">
    <property type="protein sequence ID" value="ESQ38029"/>
    <property type="gene ID" value="EUTSA_v10029249mg"/>
</dbReference>
<accession>V4L325</accession>
<dbReference type="PROSITE" id="PS50088">
    <property type="entry name" value="ANK_REPEAT"/>
    <property type="match status" value="2"/>
</dbReference>
<keyword evidence="6 8" id="KW-0472">Membrane</keyword>
<evidence type="ECO:0000256" key="5">
    <source>
        <dbReference type="ARBA" id="ARBA00023043"/>
    </source>
</evidence>
<feature type="transmembrane region" description="Helical" evidence="8">
    <location>
        <begin position="625"/>
        <end position="650"/>
    </location>
</feature>
<dbReference type="InterPro" id="IPR002110">
    <property type="entry name" value="Ankyrin_rpt"/>
</dbReference>
<dbReference type="Pfam" id="PF13962">
    <property type="entry name" value="PGG"/>
    <property type="match status" value="1"/>
</dbReference>
<keyword evidence="11" id="KW-1185">Reference proteome</keyword>
<gene>
    <name evidence="10" type="ORF">EUTSA_v10029249mg</name>
</gene>
<dbReference type="KEGG" id="eus:EUTSA_v10029249mg"/>
<dbReference type="PANTHER" id="PTHR24186:SF46">
    <property type="entry name" value="PROTEIN ACCELERATED CELL DEATH 6-LIKE"/>
    <property type="match status" value="1"/>
</dbReference>
<dbReference type="InterPro" id="IPR036770">
    <property type="entry name" value="Ankyrin_rpt-contain_sf"/>
</dbReference>
<feature type="transmembrane region" description="Helical" evidence="8">
    <location>
        <begin position="548"/>
        <end position="572"/>
    </location>
</feature>
<dbReference type="GO" id="GO:0005886">
    <property type="term" value="C:plasma membrane"/>
    <property type="evidence" value="ECO:0007669"/>
    <property type="project" value="TreeGrafter"/>
</dbReference>
<evidence type="ECO:0000256" key="2">
    <source>
        <dbReference type="ARBA" id="ARBA00022692"/>
    </source>
</evidence>
<dbReference type="STRING" id="72664.V4L325"/>
<dbReference type="Pfam" id="PF12796">
    <property type="entry name" value="Ank_2"/>
    <property type="match status" value="2"/>
</dbReference>
<dbReference type="InterPro" id="IPR026961">
    <property type="entry name" value="PGG_dom"/>
</dbReference>